<dbReference type="InterPro" id="IPR020058">
    <property type="entry name" value="Glu/Gln-tRNA-synth_Ib_cat-dom"/>
</dbReference>
<dbReference type="GO" id="GO:0005524">
    <property type="term" value="F:ATP binding"/>
    <property type="evidence" value="ECO:0007669"/>
    <property type="project" value="UniProtKB-KW"/>
</dbReference>
<evidence type="ECO:0000313" key="7">
    <source>
        <dbReference type="EMBL" id="NLT78863.1"/>
    </source>
</evidence>
<dbReference type="InterPro" id="IPR001412">
    <property type="entry name" value="aa-tRNA-synth_I_CS"/>
</dbReference>
<keyword evidence="2 5" id="KW-0547">Nucleotide-binding</keyword>
<evidence type="ECO:0000256" key="4">
    <source>
        <dbReference type="ARBA" id="ARBA00023146"/>
    </source>
</evidence>
<evidence type="ECO:0000256" key="5">
    <source>
        <dbReference type="RuleBase" id="RU363037"/>
    </source>
</evidence>
<comment type="similarity">
    <text evidence="5">Belongs to the class-I aminoacyl-tRNA synthetase family.</text>
</comment>
<keyword evidence="3 5" id="KW-0067">ATP-binding</keyword>
<evidence type="ECO:0000256" key="2">
    <source>
        <dbReference type="ARBA" id="ARBA00022741"/>
    </source>
</evidence>
<dbReference type="PANTHER" id="PTHR43311">
    <property type="entry name" value="GLUTAMATE--TRNA LIGASE"/>
    <property type="match status" value="1"/>
</dbReference>
<keyword evidence="1 5" id="KW-0436">Ligase</keyword>
<dbReference type="AlphaFoldDB" id="A0A971IBZ5"/>
<dbReference type="SUPFAM" id="SSF52374">
    <property type="entry name" value="Nucleotidylyl transferase"/>
    <property type="match status" value="1"/>
</dbReference>
<dbReference type="GO" id="GO:0006424">
    <property type="term" value="P:glutamyl-tRNA aminoacylation"/>
    <property type="evidence" value="ECO:0007669"/>
    <property type="project" value="TreeGrafter"/>
</dbReference>
<comment type="caution">
    <text evidence="7">The sequence shown here is derived from an EMBL/GenBank/DDBJ whole genome shotgun (WGS) entry which is preliminary data.</text>
</comment>
<keyword evidence="5" id="KW-0648">Protein biosynthesis</keyword>
<dbReference type="Gene3D" id="3.40.50.620">
    <property type="entry name" value="HUPs"/>
    <property type="match status" value="1"/>
</dbReference>
<dbReference type="Proteomes" id="UP000767327">
    <property type="component" value="Unassembled WGS sequence"/>
</dbReference>
<gene>
    <name evidence="7" type="ORF">GXW98_01050</name>
</gene>
<evidence type="ECO:0000256" key="1">
    <source>
        <dbReference type="ARBA" id="ARBA00022598"/>
    </source>
</evidence>
<evidence type="ECO:0000259" key="6">
    <source>
        <dbReference type="Pfam" id="PF00749"/>
    </source>
</evidence>
<organism evidence="7 8">
    <name type="scientific">Bifidobacterium crudilactis</name>
    <dbReference type="NCBI Taxonomy" id="327277"/>
    <lineage>
        <taxon>Bacteria</taxon>
        <taxon>Bacillati</taxon>
        <taxon>Actinomycetota</taxon>
        <taxon>Actinomycetes</taxon>
        <taxon>Bifidobacteriales</taxon>
        <taxon>Bifidobacteriaceae</taxon>
        <taxon>Bifidobacterium</taxon>
    </lineage>
</organism>
<dbReference type="Pfam" id="PF00749">
    <property type="entry name" value="tRNA-synt_1c"/>
    <property type="match status" value="1"/>
</dbReference>
<reference evidence="7" key="1">
    <citation type="journal article" date="2020" name="Biotechnol. Biofuels">
        <title>New insights from the biogas microbiome by comprehensive genome-resolved metagenomics of nearly 1600 species originating from multiple anaerobic digesters.</title>
        <authorList>
            <person name="Campanaro S."/>
            <person name="Treu L."/>
            <person name="Rodriguez-R L.M."/>
            <person name="Kovalovszki A."/>
            <person name="Ziels R.M."/>
            <person name="Maus I."/>
            <person name="Zhu X."/>
            <person name="Kougias P.G."/>
            <person name="Basile A."/>
            <person name="Luo G."/>
            <person name="Schluter A."/>
            <person name="Konstantinidis K.T."/>
            <person name="Angelidaki I."/>
        </authorList>
    </citation>
    <scope>NUCLEOTIDE SEQUENCE</scope>
    <source>
        <strain evidence="7">AS01afH2WH_6</strain>
    </source>
</reference>
<feature type="domain" description="Glutamyl/glutaminyl-tRNA synthetase class Ib catalytic" evidence="6">
    <location>
        <begin position="2"/>
        <end position="226"/>
    </location>
</feature>
<reference evidence="7" key="2">
    <citation type="submission" date="2020-01" db="EMBL/GenBank/DDBJ databases">
        <authorList>
            <person name="Campanaro S."/>
        </authorList>
    </citation>
    <scope>NUCLEOTIDE SEQUENCE</scope>
    <source>
        <strain evidence="7">AS01afH2WH_6</strain>
    </source>
</reference>
<dbReference type="GO" id="GO:0004818">
    <property type="term" value="F:glutamate-tRNA ligase activity"/>
    <property type="evidence" value="ECO:0007669"/>
    <property type="project" value="TreeGrafter"/>
</dbReference>
<dbReference type="PROSITE" id="PS00178">
    <property type="entry name" value="AA_TRNA_LIGASE_I"/>
    <property type="match status" value="1"/>
</dbReference>
<dbReference type="InterPro" id="IPR049940">
    <property type="entry name" value="GluQ/Sye"/>
</dbReference>
<sequence length="332" mass="37555">MAPSPTGRMHLGNVYAALAAWLDARKVGGMLRLRIEDIDTYRVVSDADSWIMDDLDWLGMDWDGPAAYQSRRLTSYDAMFRWFMTQHLPSGEPLLYPCFCSRADIRAASAPNEGDGFSRYPGTCRQIGDAERRRRLDAGDRHSWRIAVPRSDDDSDDLVRFHDEIFGPQAFSLSRQLGDVIIRRSDGVYAYQFATAVDDWSMGVSRIVRGRDLLRSTAIQLWIQRHCRESGQSHDAAWRNKTMGAVRRQPFFAHLPLIDGSDGRRMAKRFNSLDMGALRASGTRPQEVIGRCAWLLGVLPEATPVEAKDLIGAFSFAALHEDREDRILDAEM</sequence>
<keyword evidence="4 5" id="KW-0030">Aminoacyl-tRNA synthetase</keyword>
<name>A0A971IBZ5_9BIFI</name>
<protein>
    <submittedName>
        <fullName evidence="7">tRNA glutamyl-Q(34) synthetase GluQRS</fullName>
    </submittedName>
</protein>
<dbReference type="EMBL" id="JAAXZR010000006">
    <property type="protein sequence ID" value="NLT78863.1"/>
    <property type="molecule type" value="Genomic_DNA"/>
</dbReference>
<dbReference type="PANTHER" id="PTHR43311:SF1">
    <property type="entry name" value="GLUTAMYL-Q TRNA(ASP) SYNTHETASE"/>
    <property type="match status" value="1"/>
</dbReference>
<proteinExistence type="inferred from homology"/>
<dbReference type="InterPro" id="IPR014729">
    <property type="entry name" value="Rossmann-like_a/b/a_fold"/>
</dbReference>
<evidence type="ECO:0000313" key="8">
    <source>
        <dbReference type="Proteomes" id="UP000767327"/>
    </source>
</evidence>
<evidence type="ECO:0000256" key="3">
    <source>
        <dbReference type="ARBA" id="ARBA00022840"/>
    </source>
</evidence>
<accession>A0A971IBZ5</accession>